<accession>A0A5B7DU11</accession>
<dbReference type="AlphaFoldDB" id="A0A5B7DU11"/>
<evidence type="ECO:0000313" key="1">
    <source>
        <dbReference type="EMBL" id="MPC24785.1"/>
    </source>
</evidence>
<reference evidence="1 2" key="1">
    <citation type="submission" date="2019-05" db="EMBL/GenBank/DDBJ databases">
        <title>Another draft genome of Portunus trituberculatus and its Hox gene families provides insights of decapod evolution.</title>
        <authorList>
            <person name="Jeong J.-H."/>
            <person name="Song I."/>
            <person name="Kim S."/>
            <person name="Choi T."/>
            <person name="Kim D."/>
            <person name="Ryu S."/>
            <person name="Kim W."/>
        </authorList>
    </citation>
    <scope>NUCLEOTIDE SEQUENCE [LARGE SCALE GENOMIC DNA]</scope>
    <source>
        <tissue evidence="1">Muscle</tissue>
    </source>
</reference>
<proteinExistence type="predicted"/>
<evidence type="ECO:0000313" key="2">
    <source>
        <dbReference type="Proteomes" id="UP000324222"/>
    </source>
</evidence>
<protein>
    <submittedName>
        <fullName evidence="1">Uncharacterized protein</fullName>
    </submittedName>
</protein>
<gene>
    <name evidence="1" type="ORF">E2C01_017879</name>
</gene>
<dbReference type="Proteomes" id="UP000324222">
    <property type="component" value="Unassembled WGS sequence"/>
</dbReference>
<dbReference type="EMBL" id="VSRR010001374">
    <property type="protein sequence ID" value="MPC24785.1"/>
    <property type="molecule type" value="Genomic_DNA"/>
</dbReference>
<keyword evidence="2" id="KW-1185">Reference proteome</keyword>
<sequence>MKPSVECLHSEASRSYTHRGHKDYHFTSSSYPVYHALDPDVVILDKVDGHTLAAKPSRTANAVNVQLTVIGEVIVDDQRDLKTTLNFFPHLFCFAPVQPNQATLDPFLPLSLLTCCTSIPRAQMSVVMSTRDCPDLNSFMIASRSFCGMSPCMEETVKFASRIFSVSQSTCVWGRDEGGGGGGGQVRR</sequence>
<name>A0A5B7DU11_PORTR</name>
<comment type="caution">
    <text evidence="1">The sequence shown here is derived from an EMBL/GenBank/DDBJ whole genome shotgun (WGS) entry which is preliminary data.</text>
</comment>
<organism evidence="1 2">
    <name type="scientific">Portunus trituberculatus</name>
    <name type="common">Swimming crab</name>
    <name type="synonym">Neptunus trituberculatus</name>
    <dbReference type="NCBI Taxonomy" id="210409"/>
    <lineage>
        <taxon>Eukaryota</taxon>
        <taxon>Metazoa</taxon>
        <taxon>Ecdysozoa</taxon>
        <taxon>Arthropoda</taxon>
        <taxon>Crustacea</taxon>
        <taxon>Multicrustacea</taxon>
        <taxon>Malacostraca</taxon>
        <taxon>Eumalacostraca</taxon>
        <taxon>Eucarida</taxon>
        <taxon>Decapoda</taxon>
        <taxon>Pleocyemata</taxon>
        <taxon>Brachyura</taxon>
        <taxon>Eubrachyura</taxon>
        <taxon>Portunoidea</taxon>
        <taxon>Portunidae</taxon>
        <taxon>Portuninae</taxon>
        <taxon>Portunus</taxon>
    </lineage>
</organism>